<dbReference type="AlphaFoldDB" id="A0ABD5W931"/>
<reference evidence="2 3" key="1">
    <citation type="journal article" date="2019" name="Int. J. Syst. Evol. Microbiol.">
        <title>The Global Catalogue of Microorganisms (GCM) 10K type strain sequencing project: providing services to taxonomists for standard genome sequencing and annotation.</title>
        <authorList>
            <consortium name="The Broad Institute Genomics Platform"/>
            <consortium name="The Broad Institute Genome Sequencing Center for Infectious Disease"/>
            <person name="Wu L."/>
            <person name="Ma J."/>
        </authorList>
    </citation>
    <scope>NUCLEOTIDE SEQUENCE [LARGE SCALE GENOMIC DNA]</scope>
    <source>
        <strain evidence="2 3">DT31</strain>
    </source>
</reference>
<accession>A0ABD5W931</accession>
<comment type="caution">
    <text evidence="2">The sequence shown here is derived from an EMBL/GenBank/DDBJ whole genome shotgun (WGS) entry which is preliminary data.</text>
</comment>
<dbReference type="GeneID" id="81124150"/>
<evidence type="ECO:0000313" key="3">
    <source>
        <dbReference type="Proteomes" id="UP001596461"/>
    </source>
</evidence>
<protein>
    <submittedName>
        <fullName evidence="2">Uncharacterized protein</fullName>
    </submittedName>
</protein>
<keyword evidence="3" id="KW-1185">Reference proteome</keyword>
<dbReference type="EMBL" id="JBHTAH010000006">
    <property type="protein sequence ID" value="MFC7069727.1"/>
    <property type="molecule type" value="Genomic_DNA"/>
</dbReference>
<evidence type="ECO:0000313" key="2">
    <source>
        <dbReference type="EMBL" id="MFC7069727.1"/>
    </source>
</evidence>
<dbReference type="Proteomes" id="UP001596461">
    <property type="component" value="Unassembled WGS sequence"/>
</dbReference>
<gene>
    <name evidence="2" type="ORF">ACFQL9_08740</name>
</gene>
<sequence>MDYYPNADEPLPEGWQSGERTDERVEYARPCDEPATGELLLRAVRTCTGPFAGAAGPLWDLQVETRSRDVRSAYSFGNAGCRSDARRKLVRAMETVESVACRPSERPITAATVRDELAATERSRPLE</sequence>
<proteinExistence type="predicted"/>
<evidence type="ECO:0000256" key="1">
    <source>
        <dbReference type="SAM" id="MobiDB-lite"/>
    </source>
</evidence>
<name>A0ABD5W931_9EURY</name>
<dbReference type="RefSeq" id="WP_284032314.1">
    <property type="nucleotide sequence ID" value="NZ_CP126154.1"/>
</dbReference>
<organism evidence="2 3">
    <name type="scientific">Halobaculum lipolyticum</name>
    <dbReference type="NCBI Taxonomy" id="3032001"/>
    <lineage>
        <taxon>Archaea</taxon>
        <taxon>Methanobacteriati</taxon>
        <taxon>Methanobacteriota</taxon>
        <taxon>Stenosarchaea group</taxon>
        <taxon>Halobacteria</taxon>
        <taxon>Halobacteriales</taxon>
        <taxon>Haloferacaceae</taxon>
        <taxon>Halobaculum</taxon>
    </lineage>
</organism>
<feature type="region of interest" description="Disordered" evidence="1">
    <location>
        <begin position="1"/>
        <end position="25"/>
    </location>
</feature>